<dbReference type="EMBL" id="CP096208">
    <property type="protein sequence ID" value="UPQ83690.1"/>
    <property type="molecule type" value="Genomic_DNA"/>
</dbReference>
<protein>
    <submittedName>
        <fullName evidence="1">Thioesterase family protein</fullName>
    </submittedName>
</protein>
<dbReference type="Proteomes" id="UP000831189">
    <property type="component" value="Chromosome"/>
</dbReference>
<keyword evidence="2" id="KW-1185">Reference proteome</keyword>
<dbReference type="InterPro" id="IPR051490">
    <property type="entry name" value="THEM6_lcsJ_thioesterase"/>
</dbReference>
<proteinExistence type="predicted"/>
<dbReference type="PANTHER" id="PTHR12475:SF4">
    <property type="entry name" value="PROTEIN THEM6"/>
    <property type="match status" value="1"/>
</dbReference>
<organism evidence="1 2">
    <name type="scientific">Pseudomonas knackmussii</name>
    <dbReference type="NCBI Taxonomy" id="65741"/>
    <lineage>
        <taxon>Bacteria</taxon>
        <taxon>Pseudomonadati</taxon>
        <taxon>Pseudomonadota</taxon>
        <taxon>Gammaproteobacteria</taxon>
        <taxon>Pseudomonadales</taxon>
        <taxon>Pseudomonadaceae</taxon>
        <taxon>Pseudomonas</taxon>
    </lineage>
</organism>
<dbReference type="InterPro" id="IPR029069">
    <property type="entry name" value="HotDog_dom_sf"/>
</dbReference>
<name>A0ABY4KS85_9PSED</name>
<sequence>MGGLLRNALTLLLALLSRERKSPDQTLSAGFLVTPLDVGIAKLKSDRYLRLTEAAQIDFLARTGVFARLVRHRYAFVNTSVLIRFSAPVTLFSWMRIESRVVYHDARVSYLEHVFLSGPTRCACVLVKMKFKQGHRTIDPAELFGNAGAPHKPAFLQAWDDTLAHSWP</sequence>
<dbReference type="Pfam" id="PF13279">
    <property type="entry name" value="4HBT_2"/>
    <property type="match status" value="1"/>
</dbReference>
<evidence type="ECO:0000313" key="2">
    <source>
        <dbReference type="Proteomes" id="UP000831189"/>
    </source>
</evidence>
<gene>
    <name evidence="1" type="ORF">M0M42_04595</name>
</gene>
<accession>A0ABY4KS85</accession>
<evidence type="ECO:0000313" key="1">
    <source>
        <dbReference type="EMBL" id="UPQ83690.1"/>
    </source>
</evidence>
<dbReference type="Gene3D" id="3.10.129.10">
    <property type="entry name" value="Hotdog Thioesterase"/>
    <property type="match status" value="1"/>
</dbReference>
<reference evidence="1 2" key="1">
    <citation type="submission" date="2022-04" db="EMBL/GenBank/DDBJ databases">
        <title>Pseudomonas knackmussii B09-2.</title>
        <authorList>
            <person name="Deng Y."/>
        </authorList>
    </citation>
    <scope>NUCLEOTIDE SEQUENCE [LARGE SCALE GENOMIC DNA]</scope>
    <source>
        <strain evidence="1 2">B09-2</strain>
    </source>
</reference>
<dbReference type="SUPFAM" id="SSF54637">
    <property type="entry name" value="Thioesterase/thiol ester dehydrase-isomerase"/>
    <property type="match status" value="1"/>
</dbReference>
<dbReference type="PANTHER" id="PTHR12475">
    <property type="match status" value="1"/>
</dbReference>